<dbReference type="AlphaFoldDB" id="A0A0H4PBV0"/>
<keyword evidence="1" id="KW-0732">Signal</keyword>
<dbReference type="Proteomes" id="UP000036520">
    <property type="component" value="Chromosome"/>
</dbReference>
<dbReference type="EMBL" id="CP012040">
    <property type="protein sequence ID" value="AKP50288.1"/>
    <property type="molecule type" value="Genomic_DNA"/>
</dbReference>
<dbReference type="RefSeq" id="WP_048640745.1">
    <property type="nucleotide sequence ID" value="NZ_CP012040.1"/>
</dbReference>
<dbReference type="PATRIC" id="fig|320787.5.peg.927"/>
<sequence>MYKYLFILCFLSSTALMAQEKQIVAVEKAVSELVDAMVAGDASRLKKITDANLSYGHSNGLLENQSEFIEALSSGNSNFTEINIENQTVNITGKIALVRHFLIGKTLNKGSGPAPVNLGVLTVWHKKGKSWILLARQAYKR</sequence>
<dbReference type="STRING" id="320787.CA2015_0830"/>
<protein>
    <recommendedName>
        <fullName evidence="2">DUF4440 domain-containing protein</fullName>
    </recommendedName>
</protein>
<feature type="chain" id="PRO_5005207955" description="DUF4440 domain-containing protein" evidence="1">
    <location>
        <begin position="19"/>
        <end position="141"/>
    </location>
</feature>
<gene>
    <name evidence="3" type="ORF">CA2015_0830</name>
</gene>
<organism evidence="3 4">
    <name type="scientific">Cyclobacterium amurskyense</name>
    <dbReference type="NCBI Taxonomy" id="320787"/>
    <lineage>
        <taxon>Bacteria</taxon>
        <taxon>Pseudomonadati</taxon>
        <taxon>Bacteroidota</taxon>
        <taxon>Cytophagia</taxon>
        <taxon>Cytophagales</taxon>
        <taxon>Cyclobacteriaceae</taxon>
        <taxon>Cyclobacterium</taxon>
    </lineage>
</organism>
<dbReference type="InterPro" id="IPR032710">
    <property type="entry name" value="NTF2-like_dom_sf"/>
</dbReference>
<feature type="domain" description="DUF4440" evidence="2">
    <location>
        <begin position="27"/>
        <end position="132"/>
    </location>
</feature>
<dbReference type="Pfam" id="PF14534">
    <property type="entry name" value="DUF4440"/>
    <property type="match status" value="1"/>
</dbReference>
<reference evidence="3 4" key="1">
    <citation type="submission" date="2015-07" db="EMBL/GenBank/DDBJ databases">
        <authorList>
            <person name="Kim K.M."/>
        </authorList>
    </citation>
    <scope>NUCLEOTIDE SEQUENCE [LARGE SCALE GENOMIC DNA]</scope>
    <source>
        <strain evidence="3 4">KCTC 12363</strain>
    </source>
</reference>
<evidence type="ECO:0000313" key="3">
    <source>
        <dbReference type="EMBL" id="AKP50288.1"/>
    </source>
</evidence>
<proteinExistence type="predicted"/>
<accession>A0A0H4PBV0</accession>
<evidence type="ECO:0000259" key="2">
    <source>
        <dbReference type="Pfam" id="PF14534"/>
    </source>
</evidence>
<name>A0A0H4PBV0_9BACT</name>
<dbReference type="OrthoDB" id="5383110at2"/>
<dbReference type="InterPro" id="IPR027843">
    <property type="entry name" value="DUF4440"/>
</dbReference>
<feature type="signal peptide" evidence="1">
    <location>
        <begin position="1"/>
        <end position="18"/>
    </location>
</feature>
<dbReference type="Gene3D" id="3.10.450.50">
    <property type="match status" value="1"/>
</dbReference>
<dbReference type="SUPFAM" id="SSF54427">
    <property type="entry name" value="NTF2-like"/>
    <property type="match status" value="1"/>
</dbReference>
<evidence type="ECO:0000313" key="4">
    <source>
        <dbReference type="Proteomes" id="UP000036520"/>
    </source>
</evidence>
<evidence type="ECO:0000256" key="1">
    <source>
        <dbReference type="SAM" id="SignalP"/>
    </source>
</evidence>
<dbReference type="KEGG" id="camu:CA2015_0830"/>
<keyword evidence="4" id="KW-1185">Reference proteome</keyword>